<proteinExistence type="predicted"/>
<dbReference type="GeneID" id="122148066"/>
<sequence length="315" mass="36185">MTDITSSSHLDSECIDPQNGVYIVRKSIHGASTPLHVQIKIWGEQHRVSCELNECQTNKVLAWRSGLLSCQCVHLQSVSYCKTFLTSPSLTEESLKEMVKSKWFGQDKIKQYVDRQKLAQEENAPLSVESKIGIPPSKRFISVYKPNISYYSILDRVMVSYDTKKNLWHCPCAKTLRSCTHKYIAKWHLFQVNPELFRKVQSTESAEEFQATAMEESDESETYPTKDVSKVKSMVEYILMNKKLPSTIPNHLRLSSVYKEFPQHLIPDETMCYHCSDCTFLSDPVCITREAKILTTTGIVQGGSLLQHLFYFNYE</sequence>
<gene>
    <name evidence="1" type="primary">LOC122148066</name>
</gene>
<dbReference type="PANTHER" id="PTHR17609:SF3">
    <property type="entry name" value="SAP DOMAIN-CONTAINING PROTEIN"/>
    <property type="match status" value="1"/>
</dbReference>
<protein>
    <submittedName>
        <fullName evidence="1">Uncharacterized protein LOC122148066</fullName>
    </submittedName>
</protein>
<evidence type="ECO:0000313" key="1">
    <source>
        <dbReference type="RefSeq" id="XP_042629277.1"/>
    </source>
</evidence>
<organism evidence="1">
    <name type="scientific">Cyprinus carpio</name>
    <name type="common">Common carp</name>
    <dbReference type="NCBI Taxonomy" id="7962"/>
    <lineage>
        <taxon>Eukaryota</taxon>
        <taxon>Metazoa</taxon>
        <taxon>Chordata</taxon>
        <taxon>Craniata</taxon>
        <taxon>Vertebrata</taxon>
        <taxon>Euteleostomi</taxon>
        <taxon>Actinopterygii</taxon>
        <taxon>Neopterygii</taxon>
        <taxon>Teleostei</taxon>
        <taxon>Ostariophysi</taxon>
        <taxon>Cypriniformes</taxon>
        <taxon>Cyprinidae</taxon>
        <taxon>Cyprininae</taxon>
        <taxon>Cyprinus</taxon>
    </lineage>
</organism>
<dbReference type="Proteomes" id="UP001155660">
    <property type="component" value="Chromosome A16"/>
</dbReference>
<dbReference type="PANTHER" id="PTHR17609">
    <property type="entry name" value="HMG DOMAIN-CONTAINING PROTEIN 3"/>
    <property type="match status" value="1"/>
</dbReference>
<accession>A0A9Q9YZK2</accession>
<reference evidence="1" key="1">
    <citation type="submission" date="2025-08" db="UniProtKB">
        <authorList>
            <consortium name="RefSeq"/>
        </authorList>
    </citation>
    <scope>IDENTIFICATION</scope>
    <source>
        <tissue evidence="1">Muscle</tissue>
    </source>
</reference>
<dbReference type="OrthoDB" id="8948380at2759"/>
<dbReference type="KEGG" id="ccar:122148066"/>
<dbReference type="InterPro" id="IPR039598">
    <property type="entry name" value="HMGXB3"/>
</dbReference>
<dbReference type="AlphaFoldDB" id="A0A9Q9YZK2"/>
<dbReference type="RefSeq" id="XP_042629277.1">
    <property type="nucleotide sequence ID" value="XM_042773343.1"/>
</dbReference>
<name>A0A9Q9YZK2_CYPCA</name>